<evidence type="ECO:0000313" key="6">
    <source>
        <dbReference type="Proteomes" id="UP001205311"/>
    </source>
</evidence>
<evidence type="ECO:0000259" key="3">
    <source>
        <dbReference type="Pfam" id="PF00195"/>
    </source>
</evidence>
<dbReference type="InterPro" id="IPR001099">
    <property type="entry name" value="Chalcone/stilbene_synt_N"/>
</dbReference>
<gene>
    <name evidence="5" type="ORF">LX15_000784</name>
</gene>
<dbReference type="CDD" id="cd00831">
    <property type="entry name" value="CHS_like"/>
    <property type="match status" value="1"/>
</dbReference>
<dbReference type="PIRSF" id="PIRSF000451">
    <property type="entry name" value="PKS_III"/>
    <property type="match status" value="1"/>
</dbReference>
<evidence type="ECO:0000256" key="1">
    <source>
        <dbReference type="ARBA" id="ARBA00005531"/>
    </source>
</evidence>
<feature type="domain" description="Chalcone/stilbene synthase N-terminal" evidence="3">
    <location>
        <begin position="64"/>
        <end position="196"/>
    </location>
</feature>
<reference evidence="5 6" key="1">
    <citation type="submission" date="2022-06" db="EMBL/GenBank/DDBJ databases">
        <title>Genomic Encyclopedia of Archaeal and Bacterial Type Strains, Phase II (KMG-II): from individual species to whole genera.</title>
        <authorList>
            <person name="Goeker M."/>
        </authorList>
    </citation>
    <scope>NUCLEOTIDE SEQUENCE [LARGE SCALE GENOMIC DNA]</scope>
    <source>
        <strain evidence="5 6">DSM 40477</strain>
    </source>
</reference>
<dbReference type="Proteomes" id="UP001205311">
    <property type="component" value="Unassembled WGS sequence"/>
</dbReference>
<dbReference type="InterPro" id="IPR011141">
    <property type="entry name" value="Polyketide_synthase_type-III"/>
</dbReference>
<evidence type="ECO:0000256" key="2">
    <source>
        <dbReference type="ARBA" id="ARBA00022679"/>
    </source>
</evidence>
<dbReference type="EMBL" id="JAMTCP010000003">
    <property type="protein sequence ID" value="MCP2257099.1"/>
    <property type="molecule type" value="Genomic_DNA"/>
</dbReference>
<comment type="caution">
    <text evidence="5">The sequence shown here is derived from an EMBL/GenBank/DDBJ whole genome shotgun (WGS) entry which is preliminary data.</text>
</comment>
<dbReference type="Pfam" id="PF00195">
    <property type="entry name" value="Chal_sti_synt_N"/>
    <property type="match status" value="1"/>
</dbReference>
<dbReference type="PANTHER" id="PTHR11877">
    <property type="entry name" value="HYDROXYMETHYLGLUTARYL-COA SYNTHASE"/>
    <property type="match status" value="1"/>
</dbReference>
<sequence length="362" mass="38934">MVTPTVAGWGVALPGAITQDALWEGFFHHHFLPREVARRIFAASGVRRRHAVANPLAEDLSRWSTSRRMRRFAEEAHPLGHRAVTLAMTDAGTGADEIGLLAVASCTGYGTPGLDIRLAASLDLPPDTQRVLIGHMGCYAALPALRSVADYVATHRRPAVLLCVELTSLHLQGPTTDRQQMVSHALFGDAATALVVRPATPARPTTGRELELLDVAAHTDVTASDHMTWEITDLGFRMGLSPRVPDLLAKHLRPTVERLLAGHGLDVPDVRAWAVHPGGPRILSLVEDELSLPPHALSASRSVLAERGNCSSTTVLLVLDEVLRTRRLGQGDTAVALAFGPGLSLYAALLRSPGPHQDRARQ</sequence>
<dbReference type="Pfam" id="PF02797">
    <property type="entry name" value="Chal_sti_synt_C"/>
    <property type="match status" value="1"/>
</dbReference>
<dbReference type="PANTHER" id="PTHR11877:SF46">
    <property type="entry name" value="TYPE III POLYKETIDE SYNTHASE A"/>
    <property type="match status" value="1"/>
</dbReference>
<dbReference type="InterPro" id="IPR012328">
    <property type="entry name" value="Chalcone/stilbene_synt_C"/>
</dbReference>
<name>A0ABT1HNL3_STRSD</name>
<comment type="similarity">
    <text evidence="1">Belongs to the thiolase-like superfamily. Chalcone/stilbene synthases family.</text>
</comment>
<evidence type="ECO:0000259" key="4">
    <source>
        <dbReference type="Pfam" id="PF02797"/>
    </source>
</evidence>
<keyword evidence="6" id="KW-1185">Reference proteome</keyword>
<proteinExistence type="inferred from homology"/>
<protein>
    <submittedName>
        <fullName evidence="5">Naringenin-chalcone synthase</fullName>
    </submittedName>
</protein>
<organism evidence="5 6">
    <name type="scientific">Streptoalloteichus tenebrarius (strain ATCC 17920 / DSM 40477 / JCM 4838 / CBS 697.72 / NBRC 16177 / NCIMB 11028 / NRRL B-12390 / A12253. 1 / ISP 5477)</name>
    <name type="common">Streptomyces tenebrarius</name>
    <dbReference type="NCBI Taxonomy" id="1933"/>
    <lineage>
        <taxon>Bacteria</taxon>
        <taxon>Bacillati</taxon>
        <taxon>Actinomycetota</taxon>
        <taxon>Actinomycetes</taxon>
        <taxon>Pseudonocardiales</taxon>
        <taxon>Pseudonocardiaceae</taxon>
        <taxon>Streptoalloteichus</taxon>
    </lineage>
</organism>
<dbReference type="SUPFAM" id="SSF53901">
    <property type="entry name" value="Thiolase-like"/>
    <property type="match status" value="1"/>
</dbReference>
<accession>A0ABT1HNL3</accession>
<dbReference type="InterPro" id="IPR016039">
    <property type="entry name" value="Thiolase-like"/>
</dbReference>
<evidence type="ECO:0000313" key="5">
    <source>
        <dbReference type="EMBL" id="MCP2257099.1"/>
    </source>
</evidence>
<dbReference type="Gene3D" id="3.40.47.10">
    <property type="match status" value="2"/>
</dbReference>
<feature type="domain" description="Chalcone/stilbene synthase C-terminal" evidence="4">
    <location>
        <begin position="225"/>
        <end position="352"/>
    </location>
</feature>
<keyword evidence="2" id="KW-0808">Transferase</keyword>